<proteinExistence type="predicted"/>
<dbReference type="AlphaFoldDB" id="A0A3L8QA33"/>
<feature type="non-terminal residue" evidence="2">
    <location>
        <position position="58"/>
    </location>
</feature>
<evidence type="ECO:0000313" key="2">
    <source>
        <dbReference type="EMBL" id="RLV64130.1"/>
    </source>
</evidence>
<reference evidence="2 6" key="1">
    <citation type="journal article" date="2018" name="Proc. R. Soc. B">
        <title>A non-coding region near Follistatin controls head colour polymorphism in the Gouldian finch.</title>
        <authorList>
            <person name="Toomey M.B."/>
            <person name="Marques C.I."/>
            <person name="Andrade P."/>
            <person name="Araujo P.M."/>
            <person name="Sabatino S."/>
            <person name="Gazda M.A."/>
            <person name="Afonso S."/>
            <person name="Lopes R.J."/>
            <person name="Corbo J.C."/>
            <person name="Carneiro M."/>
        </authorList>
    </citation>
    <scope>NUCLEOTIDE SEQUENCE [LARGE SCALE GENOMIC DNA]</scope>
    <source>
        <strain evidence="2">Red01</strain>
        <tissue evidence="2">Muscle</tissue>
    </source>
</reference>
<dbReference type="EMBL" id="QUSF01001274">
    <property type="protein sequence ID" value="RLV64135.1"/>
    <property type="molecule type" value="Genomic_DNA"/>
</dbReference>
<keyword evidence="6" id="KW-1185">Reference proteome</keyword>
<protein>
    <submittedName>
        <fullName evidence="2">Uncharacterized protein</fullName>
    </submittedName>
</protein>
<evidence type="ECO:0000313" key="6">
    <source>
        <dbReference type="Proteomes" id="UP000276834"/>
    </source>
</evidence>
<gene>
    <name evidence="4" type="ORF">DV515_00017553</name>
    <name evidence="5" type="ORF">DV515_00017554</name>
    <name evidence="2" type="ORF">DV515_00017562</name>
    <name evidence="3" type="ORF">DV515_00017563</name>
</gene>
<reference evidence="2" key="2">
    <citation type="submission" date="2018-08" db="EMBL/GenBank/DDBJ databases">
        <authorList>
            <person name="Sabatino S.J."/>
        </authorList>
    </citation>
    <scope>NUCLEOTIDE SEQUENCE</scope>
    <source>
        <strain evidence="2">Red01</strain>
        <tissue evidence="2">Muscle</tissue>
    </source>
</reference>
<evidence type="ECO:0000313" key="4">
    <source>
        <dbReference type="EMBL" id="RLV64139.1"/>
    </source>
</evidence>
<dbReference type="EMBL" id="QUSF01001269">
    <property type="protein sequence ID" value="RLV64141.1"/>
    <property type="molecule type" value="Genomic_DNA"/>
</dbReference>
<dbReference type="EMBL" id="QUSF01001275">
    <property type="protein sequence ID" value="RLV64130.1"/>
    <property type="molecule type" value="Genomic_DNA"/>
</dbReference>
<organism evidence="2 6">
    <name type="scientific">Chloebia gouldiae</name>
    <name type="common">Gouldian finch</name>
    <name type="synonym">Erythrura gouldiae</name>
    <dbReference type="NCBI Taxonomy" id="44316"/>
    <lineage>
        <taxon>Eukaryota</taxon>
        <taxon>Metazoa</taxon>
        <taxon>Chordata</taxon>
        <taxon>Craniata</taxon>
        <taxon>Vertebrata</taxon>
        <taxon>Euteleostomi</taxon>
        <taxon>Archelosauria</taxon>
        <taxon>Archosauria</taxon>
        <taxon>Dinosauria</taxon>
        <taxon>Saurischia</taxon>
        <taxon>Theropoda</taxon>
        <taxon>Coelurosauria</taxon>
        <taxon>Aves</taxon>
        <taxon>Neognathae</taxon>
        <taxon>Neoaves</taxon>
        <taxon>Telluraves</taxon>
        <taxon>Australaves</taxon>
        <taxon>Passeriformes</taxon>
        <taxon>Passeroidea</taxon>
        <taxon>Passeridae</taxon>
        <taxon>Chloebia</taxon>
    </lineage>
</organism>
<evidence type="ECO:0000313" key="3">
    <source>
        <dbReference type="EMBL" id="RLV64135.1"/>
    </source>
</evidence>
<name>A0A3L8QA33_CHLGU</name>
<feature type="region of interest" description="Disordered" evidence="1">
    <location>
        <begin position="33"/>
        <end position="58"/>
    </location>
</feature>
<dbReference type="Proteomes" id="UP000276834">
    <property type="component" value="Unassembled WGS sequence"/>
</dbReference>
<evidence type="ECO:0000256" key="1">
    <source>
        <dbReference type="SAM" id="MobiDB-lite"/>
    </source>
</evidence>
<sequence>MVAPKSPLLLCHCSTLAHCSIRAPQPYACHCHSSQNSQKRGDPKIGGLTWAGTGGTHG</sequence>
<evidence type="ECO:0000313" key="5">
    <source>
        <dbReference type="EMBL" id="RLV64141.1"/>
    </source>
</evidence>
<dbReference type="EMBL" id="QUSF01001270">
    <property type="protein sequence ID" value="RLV64139.1"/>
    <property type="molecule type" value="Genomic_DNA"/>
</dbReference>
<accession>A0A3L8QA33</accession>
<comment type="caution">
    <text evidence="2">The sequence shown here is derived from an EMBL/GenBank/DDBJ whole genome shotgun (WGS) entry which is preliminary data.</text>
</comment>